<sequence>MKSKYLSGSIVQPMLGSLIVSVTLMATSGCVYAQTSTESNKHQLTRAEVLHELEELEAVGYNPSQGDDGDYPADLLAAEQKVAAKHQAERNALAGVGQAAQIKTTSQPSP</sequence>
<dbReference type="PROSITE" id="PS51257">
    <property type="entry name" value="PROKAR_LIPOPROTEIN"/>
    <property type="match status" value="1"/>
</dbReference>
<gene>
    <name evidence="2" type="ORF">AWB69_07218</name>
</gene>
<reference evidence="2 3" key="1">
    <citation type="submission" date="2016-01" db="EMBL/GenBank/DDBJ databases">
        <authorList>
            <person name="Oliw E.H."/>
        </authorList>
    </citation>
    <scope>NUCLEOTIDE SEQUENCE [LARGE SCALE GENOMIC DNA]</scope>
    <source>
        <strain evidence="2">LMG 27134</strain>
    </source>
</reference>
<feature type="signal peptide" evidence="1">
    <location>
        <begin position="1"/>
        <end position="33"/>
    </location>
</feature>
<organism evidence="2 3">
    <name type="scientific">Caballeronia udeis</name>
    <dbReference type="NCBI Taxonomy" id="1232866"/>
    <lineage>
        <taxon>Bacteria</taxon>
        <taxon>Pseudomonadati</taxon>
        <taxon>Pseudomonadota</taxon>
        <taxon>Betaproteobacteria</taxon>
        <taxon>Burkholderiales</taxon>
        <taxon>Burkholderiaceae</taxon>
        <taxon>Caballeronia</taxon>
    </lineage>
</organism>
<evidence type="ECO:0000256" key="1">
    <source>
        <dbReference type="SAM" id="SignalP"/>
    </source>
</evidence>
<accession>A0A158J5Z7</accession>
<dbReference type="Proteomes" id="UP000054683">
    <property type="component" value="Unassembled WGS sequence"/>
</dbReference>
<dbReference type="EMBL" id="FCOK02000072">
    <property type="protein sequence ID" value="SAL64185.1"/>
    <property type="molecule type" value="Genomic_DNA"/>
</dbReference>
<keyword evidence="1" id="KW-0732">Signal</keyword>
<feature type="chain" id="PRO_5008502033" evidence="1">
    <location>
        <begin position="34"/>
        <end position="110"/>
    </location>
</feature>
<proteinExistence type="predicted"/>
<dbReference type="InterPro" id="IPR025421">
    <property type="entry name" value="DUF4148"/>
</dbReference>
<protein>
    <submittedName>
        <fullName evidence="2">Membrane protein</fullName>
    </submittedName>
</protein>
<evidence type="ECO:0000313" key="3">
    <source>
        <dbReference type="Proteomes" id="UP000054683"/>
    </source>
</evidence>
<evidence type="ECO:0000313" key="2">
    <source>
        <dbReference type="EMBL" id="SAL64185.1"/>
    </source>
</evidence>
<dbReference type="Pfam" id="PF13663">
    <property type="entry name" value="DUF4148"/>
    <property type="match status" value="1"/>
</dbReference>
<dbReference type="RefSeq" id="WP_062091404.1">
    <property type="nucleotide sequence ID" value="NZ_FCOK02000072.1"/>
</dbReference>
<dbReference type="AlphaFoldDB" id="A0A158J5Z7"/>
<name>A0A158J5Z7_9BURK</name>